<evidence type="ECO:0000313" key="6">
    <source>
        <dbReference type="EMBL" id="KAF8822169.1"/>
    </source>
</evidence>
<evidence type="ECO:0000256" key="1">
    <source>
        <dbReference type="ARBA" id="ARBA00022723"/>
    </source>
</evidence>
<evidence type="ECO:0000259" key="5">
    <source>
        <dbReference type="PROSITE" id="PS50103"/>
    </source>
</evidence>
<dbReference type="InterPro" id="IPR045868">
    <property type="entry name" value="Znf_C3H13/40"/>
</dbReference>
<accession>A0ABQ7JDY0</accession>
<name>A0ABQ7JDY0_9APIC</name>
<reference evidence="6 7" key="1">
    <citation type="journal article" date="2020" name="bioRxiv">
        <title>Metabolic contributions of an alphaproteobacterial endosymbiont in the apicomplexan Cardiosporidium cionae.</title>
        <authorList>
            <person name="Hunter E.S."/>
            <person name="Paight C.J."/>
            <person name="Lane C.E."/>
        </authorList>
    </citation>
    <scope>NUCLEOTIDE SEQUENCE [LARGE SCALE GENOMIC DNA]</scope>
    <source>
        <strain evidence="6">ESH_2018</strain>
    </source>
</reference>
<dbReference type="InterPro" id="IPR000571">
    <property type="entry name" value="Znf_CCCH"/>
</dbReference>
<proteinExistence type="predicted"/>
<dbReference type="PANTHER" id="PTHR38160">
    <property type="entry name" value="ZINC FINGER CCCH DOMAIN-CONTAINING PROTEIN 40"/>
    <property type="match status" value="1"/>
</dbReference>
<feature type="domain" description="C3H1-type" evidence="5">
    <location>
        <begin position="4"/>
        <end position="31"/>
    </location>
</feature>
<keyword evidence="1 4" id="KW-0479">Metal-binding</keyword>
<feature type="domain" description="C3H1-type" evidence="5">
    <location>
        <begin position="39"/>
        <end position="65"/>
    </location>
</feature>
<sequence>MDQFYKTKMCPFLHAGHCRKGVHCTYAHNDAELRTTSNLAKTKLCPIWRKGACDDKHCPYAHGRHELQFTGDYFKTRLCRFWQQGLCLTGKSCRHAHGLEEIRPRKYRLSEREKNILSERKFQRHIFKHALEKELNETMNYLGEHYEFKESSLDASTSLSKIATNGNGDDFSLHISQSIADPSLPLAVNNGGISNTIIPSEELSYAALEFLDIVRSGEYETKSLTEQYLNSTYQETSFPLDFTSSRYLNGDTKSDVCPHHERYPHCSEQQPNLPTITVSTPFSSVPSRFPRAASTPSFFGNRDFAPWVDTIGSMPAVSTGDNLKNECLEIPDVDLFNFEKLEGRNSKIFCPSYSLPISSENVCPVGMPSQGNSKPSNYLIPSYPAGVAWKTLDGERAVYPDILSLSASPGVENLNWENSRNSHLSIHDTLRRGEITTQIQNTQQIDHGIFAEKLNQCGKDLDELWMNDQDHSIRSMSFQGPSLVNLYRSDISSERLPINPSVYGVEKWLLHGRA</sequence>
<evidence type="ECO:0000256" key="4">
    <source>
        <dbReference type="PROSITE-ProRule" id="PRU00723"/>
    </source>
</evidence>
<feature type="domain" description="C3H1-type" evidence="5">
    <location>
        <begin position="73"/>
        <end position="100"/>
    </location>
</feature>
<dbReference type="PANTHER" id="PTHR38160:SF1">
    <property type="entry name" value="ZINC FINGER CCCH DOMAIN-CONTAINING PROTEIN 40"/>
    <property type="match status" value="1"/>
</dbReference>
<dbReference type="Gene3D" id="3.30.1370.210">
    <property type="match status" value="1"/>
</dbReference>
<keyword evidence="3 4" id="KW-0862">Zinc</keyword>
<dbReference type="Gene3D" id="4.10.1000.10">
    <property type="entry name" value="Zinc finger, CCCH-type"/>
    <property type="match status" value="1"/>
</dbReference>
<dbReference type="EMBL" id="JADAQX010000076">
    <property type="protein sequence ID" value="KAF8822169.1"/>
    <property type="molecule type" value="Genomic_DNA"/>
</dbReference>
<dbReference type="PROSITE" id="PS50103">
    <property type="entry name" value="ZF_C3H1"/>
    <property type="match status" value="3"/>
</dbReference>
<gene>
    <name evidence="6" type="ORF">IE077_000880</name>
</gene>
<dbReference type="Proteomes" id="UP000823046">
    <property type="component" value="Unassembled WGS sequence"/>
</dbReference>
<dbReference type="SUPFAM" id="SSF90229">
    <property type="entry name" value="CCCH zinc finger"/>
    <property type="match status" value="2"/>
</dbReference>
<keyword evidence="2 4" id="KW-0863">Zinc-finger</keyword>
<dbReference type="SMART" id="SM00356">
    <property type="entry name" value="ZnF_C3H1"/>
    <property type="match status" value="3"/>
</dbReference>
<feature type="zinc finger region" description="C3H1-type" evidence="4">
    <location>
        <begin position="4"/>
        <end position="31"/>
    </location>
</feature>
<comment type="caution">
    <text evidence="6">The sequence shown here is derived from an EMBL/GenBank/DDBJ whole genome shotgun (WGS) entry which is preliminary data.</text>
</comment>
<keyword evidence="7" id="KW-1185">Reference proteome</keyword>
<protein>
    <submittedName>
        <fullName evidence="6">Zinc finger (CCCH type) motif-containing protein</fullName>
    </submittedName>
</protein>
<evidence type="ECO:0000256" key="3">
    <source>
        <dbReference type="ARBA" id="ARBA00022833"/>
    </source>
</evidence>
<feature type="zinc finger region" description="C3H1-type" evidence="4">
    <location>
        <begin position="73"/>
        <end position="100"/>
    </location>
</feature>
<evidence type="ECO:0000256" key="2">
    <source>
        <dbReference type="ARBA" id="ARBA00022771"/>
    </source>
</evidence>
<evidence type="ECO:0000313" key="7">
    <source>
        <dbReference type="Proteomes" id="UP000823046"/>
    </source>
</evidence>
<feature type="zinc finger region" description="C3H1-type" evidence="4">
    <location>
        <begin position="39"/>
        <end position="65"/>
    </location>
</feature>
<organism evidence="6 7">
    <name type="scientific">Cardiosporidium cionae</name>
    <dbReference type="NCBI Taxonomy" id="476202"/>
    <lineage>
        <taxon>Eukaryota</taxon>
        <taxon>Sar</taxon>
        <taxon>Alveolata</taxon>
        <taxon>Apicomplexa</taxon>
        <taxon>Aconoidasida</taxon>
        <taxon>Nephromycida</taxon>
        <taxon>Cardiosporidium</taxon>
    </lineage>
</organism>
<dbReference type="InterPro" id="IPR036855">
    <property type="entry name" value="Znf_CCCH_sf"/>
</dbReference>